<name>A0A397JNB5_9GLOM</name>
<feature type="compositionally biased region" description="Low complexity" evidence="1">
    <location>
        <begin position="554"/>
        <end position="563"/>
    </location>
</feature>
<keyword evidence="4" id="KW-1185">Reference proteome</keyword>
<dbReference type="Pfam" id="PF07714">
    <property type="entry name" value="PK_Tyr_Ser-Thr"/>
    <property type="match status" value="1"/>
</dbReference>
<feature type="compositionally biased region" description="Low complexity" evidence="1">
    <location>
        <begin position="383"/>
        <end position="514"/>
    </location>
</feature>
<evidence type="ECO:0000259" key="2">
    <source>
        <dbReference type="PROSITE" id="PS50011"/>
    </source>
</evidence>
<dbReference type="GO" id="GO:0004674">
    <property type="term" value="F:protein serine/threonine kinase activity"/>
    <property type="evidence" value="ECO:0007669"/>
    <property type="project" value="TreeGrafter"/>
</dbReference>
<feature type="domain" description="Protein kinase" evidence="2">
    <location>
        <begin position="22"/>
        <end position="269"/>
    </location>
</feature>
<dbReference type="STRING" id="1348612.A0A397JNB5"/>
<dbReference type="Gene3D" id="1.10.510.10">
    <property type="entry name" value="Transferase(Phosphotransferase) domain 1"/>
    <property type="match status" value="1"/>
</dbReference>
<feature type="compositionally biased region" description="Pro residues" evidence="1">
    <location>
        <begin position="351"/>
        <end position="364"/>
    </location>
</feature>
<feature type="compositionally biased region" description="Polar residues" evidence="1">
    <location>
        <begin position="311"/>
        <end position="322"/>
    </location>
</feature>
<gene>
    <name evidence="3" type="ORF">Glove_14g41</name>
</gene>
<reference evidence="3 4" key="1">
    <citation type="submission" date="2018-08" db="EMBL/GenBank/DDBJ databases">
        <title>Genome and evolution of the arbuscular mycorrhizal fungus Diversispora epigaea (formerly Glomus versiforme) and its bacterial endosymbionts.</title>
        <authorList>
            <person name="Sun X."/>
            <person name="Fei Z."/>
            <person name="Harrison M."/>
        </authorList>
    </citation>
    <scope>NUCLEOTIDE SEQUENCE [LARGE SCALE GENOMIC DNA]</scope>
    <source>
        <strain evidence="3 4">IT104</strain>
    </source>
</reference>
<dbReference type="InterPro" id="IPR001245">
    <property type="entry name" value="Ser-Thr/Tyr_kinase_cat_dom"/>
</dbReference>
<dbReference type="InterPro" id="IPR011009">
    <property type="entry name" value="Kinase-like_dom_sf"/>
</dbReference>
<dbReference type="SUPFAM" id="SSF56112">
    <property type="entry name" value="Protein kinase-like (PK-like)"/>
    <property type="match status" value="1"/>
</dbReference>
<feature type="compositionally biased region" description="Low complexity" evidence="1">
    <location>
        <begin position="336"/>
        <end position="350"/>
    </location>
</feature>
<dbReference type="PROSITE" id="PS50011">
    <property type="entry name" value="PROTEIN_KINASE_DOM"/>
    <property type="match status" value="1"/>
</dbReference>
<feature type="region of interest" description="Disordered" evidence="1">
    <location>
        <begin position="553"/>
        <end position="596"/>
    </location>
</feature>
<sequence>MSQILENEIDSGHTKLIDYDYITNFEEISTGQHGRLIRAYCKEVKTDIALQTISRDDRYIRKELEFLHIVKSHESFIQCFGISKKPHTSEYYKVLQYANGGNLREYLEKNFNKLNWNDKIMMGKQIAGGIQFIHDQNVIHGNLHPKNVVVQNQTMKITDFCCNKQSILNVGMNAFIEPRFLTNNNYVKDKSSDIYSLGVVLWEISSGKPPFNNINIYRSQNAIISQKKRETPIAGTPSDYQSLYQLAWTDEPTDRPPINYINSELERMLKARGIYMPETKMNNNSLPPPIPVKPSASYHSDPLPKFIPHENPQSNNNSFPITQQQNSNYLYQQDASNQNNQPYPNSQPYYQPTPAPQPPPPPPKQFRYSEPVSMPIPQIPSVNQNNFNNFNNNPQIPPNNFNNNPQIPPNNFNSQQIPPNNFNSQQIPPNNFNSHQFPPNNFNSQQIPPNNFNSQQFPPNSQQIPPNNFNSQQIPPNNFNSQQIPPNNFNNNPQIPPNGFNNNPQIPPNNFNNNFNAPQISMPIPVVPVVSVNSEMNPNRFSGFVPPLNIPHLQQQQQQQQQQRNSFYQSPSSNTSLFDQHRNSFYNSPNSSSQRIPCFPPQSQSMDKEIGCKKVLEEYNKIYKDKGGYFVPSECHPGFHAALGDANGLVNHLDSGDSVHKMYRFLNTTDSLVIIVAKHCHLDGMREVLFKLSKFDADFTVVSKESNKTPLHYLFLNKYIIKDIQKSPKTELYSDPLKGVISLLVKGGCNINALDNAGRTILSYYLAAEKHLHERYFPIISILLRNNADPNIKMQINEKSRFHATNSLYLAVKYNWSVDLLDLLFHYGVNKEELDENGNNILFLTVKEDHERGVERVKWVLENVFAAIEPKSLDIALQQVNSQKRLYDLLKKYSKKDKNTQWKQIIEANERIKRNK</sequence>
<feature type="compositionally biased region" description="Polar residues" evidence="1">
    <location>
        <begin position="564"/>
        <end position="596"/>
    </location>
</feature>
<dbReference type="InterPro" id="IPR051681">
    <property type="entry name" value="Ser/Thr_Kinases-Pseudokinases"/>
</dbReference>
<comment type="caution">
    <text evidence="3">The sequence shown here is derived from an EMBL/GenBank/DDBJ whole genome shotgun (WGS) entry which is preliminary data.</text>
</comment>
<evidence type="ECO:0000313" key="4">
    <source>
        <dbReference type="Proteomes" id="UP000266861"/>
    </source>
</evidence>
<proteinExistence type="predicted"/>
<accession>A0A397JNB5</accession>
<dbReference type="Gene3D" id="1.25.40.20">
    <property type="entry name" value="Ankyrin repeat-containing domain"/>
    <property type="match status" value="1"/>
</dbReference>
<evidence type="ECO:0000256" key="1">
    <source>
        <dbReference type="SAM" id="MobiDB-lite"/>
    </source>
</evidence>
<dbReference type="GO" id="GO:0005524">
    <property type="term" value="F:ATP binding"/>
    <property type="evidence" value="ECO:0007669"/>
    <property type="project" value="InterPro"/>
</dbReference>
<dbReference type="InterPro" id="IPR000719">
    <property type="entry name" value="Prot_kinase_dom"/>
</dbReference>
<feature type="region of interest" description="Disordered" evidence="1">
    <location>
        <begin position="335"/>
        <end position="514"/>
    </location>
</feature>
<dbReference type="SUPFAM" id="SSF48403">
    <property type="entry name" value="Ankyrin repeat"/>
    <property type="match status" value="1"/>
</dbReference>
<protein>
    <recommendedName>
        <fullName evidence="2">Protein kinase domain-containing protein</fullName>
    </recommendedName>
</protein>
<dbReference type="OrthoDB" id="2442332at2759"/>
<dbReference type="InterPro" id="IPR036770">
    <property type="entry name" value="Ankyrin_rpt-contain_sf"/>
</dbReference>
<dbReference type="PANTHER" id="PTHR44329">
    <property type="entry name" value="SERINE/THREONINE-PROTEIN KINASE TNNI3K-RELATED"/>
    <property type="match status" value="1"/>
</dbReference>
<evidence type="ECO:0000313" key="3">
    <source>
        <dbReference type="EMBL" id="RHZ89421.1"/>
    </source>
</evidence>
<dbReference type="AlphaFoldDB" id="A0A397JNB5"/>
<dbReference type="Proteomes" id="UP000266861">
    <property type="component" value="Unassembled WGS sequence"/>
</dbReference>
<feature type="region of interest" description="Disordered" evidence="1">
    <location>
        <begin position="280"/>
        <end position="322"/>
    </location>
</feature>
<dbReference type="EMBL" id="PQFF01000012">
    <property type="protein sequence ID" value="RHZ89421.1"/>
    <property type="molecule type" value="Genomic_DNA"/>
</dbReference>
<organism evidence="3 4">
    <name type="scientific">Diversispora epigaea</name>
    <dbReference type="NCBI Taxonomy" id="1348612"/>
    <lineage>
        <taxon>Eukaryota</taxon>
        <taxon>Fungi</taxon>
        <taxon>Fungi incertae sedis</taxon>
        <taxon>Mucoromycota</taxon>
        <taxon>Glomeromycotina</taxon>
        <taxon>Glomeromycetes</taxon>
        <taxon>Diversisporales</taxon>
        <taxon>Diversisporaceae</taxon>
        <taxon>Diversispora</taxon>
    </lineage>
</organism>